<feature type="domain" description="PAS" evidence="2">
    <location>
        <begin position="356"/>
        <end position="426"/>
    </location>
</feature>
<dbReference type="PROSITE" id="PS50113">
    <property type="entry name" value="PAC"/>
    <property type="match status" value="3"/>
</dbReference>
<dbReference type="SUPFAM" id="SSF55073">
    <property type="entry name" value="Nucleotide cyclase"/>
    <property type="match status" value="1"/>
</dbReference>
<keyword evidence="1" id="KW-0472">Membrane</keyword>
<feature type="transmembrane region" description="Helical" evidence="1">
    <location>
        <begin position="37"/>
        <end position="57"/>
    </location>
</feature>
<feature type="domain" description="PAS" evidence="2">
    <location>
        <begin position="477"/>
        <end position="547"/>
    </location>
</feature>
<dbReference type="InterPro" id="IPR035965">
    <property type="entry name" value="PAS-like_dom_sf"/>
</dbReference>
<dbReference type="InterPro" id="IPR029787">
    <property type="entry name" value="Nucleotide_cyclase"/>
</dbReference>
<dbReference type="NCBIfam" id="TIGR00229">
    <property type="entry name" value="sensory_box"/>
    <property type="match status" value="4"/>
</dbReference>
<dbReference type="InterPro" id="IPR013767">
    <property type="entry name" value="PAS_fold"/>
</dbReference>
<reference evidence="5 6" key="1">
    <citation type="journal article" date="2017" name="ISME J.">
        <title>Energy and carbon metabolisms in a deep terrestrial subsurface fluid microbial community.</title>
        <authorList>
            <person name="Momper L."/>
            <person name="Jungbluth S.P."/>
            <person name="Lee M.D."/>
            <person name="Amend J.P."/>
        </authorList>
    </citation>
    <scope>NUCLEOTIDE SEQUENCE [LARGE SCALE GENOMIC DNA]</scope>
    <source>
        <strain evidence="5">SURF_17</strain>
    </source>
</reference>
<dbReference type="GO" id="GO:0006355">
    <property type="term" value="P:regulation of DNA-templated transcription"/>
    <property type="evidence" value="ECO:0007669"/>
    <property type="project" value="InterPro"/>
</dbReference>
<evidence type="ECO:0000256" key="1">
    <source>
        <dbReference type="SAM" id="Phobius"/>
    </source>
</evidence>
<gene>
    <name evidence="5" type="ORF">C4532_11130</name>
</gene>
<dbReference type="PANTHER" id="PTHR44757">
    <property type="entry name" value="DIGUANYLATE CYCLASE DGCP"/>
    <property type="match status" value="1"/>
</dbReference>
<proteinExistence type="predicted"/>
<dbReference type="PROSITE" id="PS50112">
    <property type="entry name" value="PAS"/>
    <property type="match status" value="3"/>
</dbReference>
<dbReference type="NCBIfam" id="TIGR00254">
    <property type="entry name" value="GGDEF"/>
    <property type="match status" value="1"/>
</dbReference>
<organism evidence="5 6">
    <name type="scientific">Candidatus Abyssobacteria bacterium SURF_17</name>
    <dbReference type="NCBI Taxonomy" id="2093361"/>
    <lineage>
        <taxon>Bacteria</taxon>
        <taxon>Pseudomonadati</taxon>
        <taxon>Candidatus Hydrogenedentota</taxon>
        <taxon>Candidatus Abyssobacteria</taxon>
    </lineage>
</organism>
<dbReference type="CDD" id="cd01949">
    <property type="entry name" value="GGDEF"/>
    <property type="match status" value="1"/>
</dbReference>
<dbReference type="Pfam" id="PF00989">
    <property type="entry name" value="PAS"/>
    <property type="match status" value="1"/>
</dbReference>
<dbReference type="EMBL" id="QZKI01000084">
    <property type="protein sequence ID" value="RJP69323.1"/>
    <property type="molecule type" value="Genomic_DNA"/>
</dbReference>
<dbReference type="InterPro" id="IPR000160">
    <property type="entry name" value="GGDEF_dom"/>
</dbReference>
<sequence length="908" mass="101881">MISPYPLACILVAGIHLCIGTSIFLKAPRDKANQMFYLATLSLVTWILFESVSVIYWSDIDIRTPLTRLAAATGALATGCIASFCIVLSNETGGSKRSFALVSIISVALFIVALLPGAAVSGFRIEGQRVVPVEGLLRIPVYAAEALLFSYGWVYLWRGYKKTPFDDERRKLKLLSMGILTPAFTIIGVNSILPHFLMDSPALASVGPLSTVFFMVLAGYAISRYGFFTELDPGLEDLFNSILVGICVARADGRIFRHNQRLVEILGYEGELVGRTVDELADFLRPHMNEEIQSICRWLKSGQTAPFQVTVSASDGKTLEVTANHLTDRRGQSAGHVFLFSDVTARVCAEEALRESEEKARALLNAPADSAILIDTEGTILAINETSAQRLGKSIEELIGLNAFLLFPPILAKSRRARAQEVIQSGKPLRYEDRRGETVFDNTIYPLFDKHGNVAKLAVYARDITEQKAVYETLRQSEERFRALIENALDAVAVIRADAVVLYESPSSERVIGYKPEELIGTNIFEIVHPKHRERVINEFSQALQNPEQVRLEEFPYRHKDGSWRICEVSAKKLPNEESVVINYRDITERKKAAEALQESEKRYRMLAENVTDMIWTMDLKSMRFTYISPSVTSLRGYTVAEAIGQTLDEVLTPESYEIAMTTLVEGLTSENDGKSELTTSRTIELEHFCKDGSTVWTEVTSTFLRDPEGKPLEILGITRDITSRRRRLERLQAMSLVDELTGLYNRRGFFALAQQQLKVAYRTYRGMAVLFIDFDNLKEINDTWGHQEGNTALIETANVLKESFRESDIIARIGGDEFAIMALEVPMDSVEILIGRMKEKIGLRNATTDKRFDIAVSVGVTRFNPRFPCTIDDLLMEADKLMYEEKRRKKEFKQAHPSAAVESQKGE</sequence>
<protein>
    <submittedName>
        <fullName evidence="5">PAS domain S-box protein</fullName>
    </submittedName>
</protein>
<name>A0A419EX07_9BACT</name>
<dbReference type="Proteomes" id="UP000285961">
    <property type="component" value="Unassembled WGS sequence"/>
</dbReference>
<dbReference type="Gene3D" id="3.30.450.20">
    <property type="entry name" value="PAS domain"/>
    <property type="match status" value="4"/>
</dbReference>
<evidence type="ECO:0000259" key="4">
    <source>
        <dbReference type="PROSITE" id="PS50887"/>
    </source>
</evidence>
<dbReference type="PANTHER" id="PTHR44757:SF2">
    <property type="entry name" value="BIOFILM ARCHITECTURE MAINTENANCE PROTEIN MBAA"/>
    <property type="match status" value="1"/>
</dbReference>
<feature type="transmembrane region" description="Helical" evidence="1">
    <location>
        <begin position="202"/>
        <end position="222"/>
    </location>
</feature>
<feature type="domain" description="GGDEF" evidence="4">
    <location>
        <begin position="766"/>
        <end position="899"/>
    </location>
</feature>
<dbReference type="InterPro" id="IPR001610">
    <property type="entry name" value="PAC"/>
</dbReference>
<evidence type="ECO:0000313" key="6">
    <source>
        <dbReference type="Proteomes" id="UP000285961"/>
    </source>
</evidence>
<dbReference type="CDD" id="cd00130">
    <property type="entry name" value="PAS"/>
    <property type="match status" value="4"/>
</dbReference>
<feature type="transmembrane region" description="Helical" evidence="1">
    <location>
        <begin position="6"/>
        <end position="25"/>
    </location>
</feature>
<feature type="domain" description="PAS" evidence="2">
    <location>
        <begin position="600"/>
        <end position="671"/>
    </location>
</feature>
<dbReference type="Pfam" id="PF08448">
    <property type="entry name" value="PAS_4"/>
    <property type="match status" value="1"/>
</dbReference>
<dbReference type="InterPro" id="IPR052155">
    <property type="entry name" value="Biofilm_reg_signaling"/>
</dbReference>
<comment type="caution">
    <text evidence="5">The sequence shown here is derived from an EMBL/GenBank/DDBJ whole genome shotgun (WGS) entry which is preliminary data.</text>
</comment>
<dbReference type="Pfam" id="PF08447">
    <property type="entry name" value="PAS_3"/>
    <property type="match status" value="1"/>
</dbReference>
<feature type="transmembrane region" description="Helical" evidence="1">
    <location>
        <begin position="69"/>
        <end position="87"/>
    </location>
</feature>
<feature type="domain" description="PAC" evidence="3">
    <location>
        <begin position="303"/>
        <end position="355"/>
    </location>
</feature>
<dbReference type="InterPro" id="IPR013655">
    <property type="entry name" value="PAS_fold_3"/>
</dbReference>
<evidence type="ECO:0000259" key="2">
    <source>
        <dbReference type="PROSITE" id="PS50112"/>
    </source>
</evidence>
<feature type="domain" description="PAC" evidence="3">
    <location>
        <begin position="425"/>
        <end position="476"/>
    </location>
</feature>
<dbReference type="SMART" id="SM00267">
    <property type="entry name" value="GGDEF"/>
    <property type="match status" value="1"/>
</dbReference>
<dbReference type="Pfam" id="PF00990">
    <property type="entry name" value="GGDEF"/>
    <property type="match status" value="1"/>
</dbReference>
<feature type="domain" description="PAC" evidence="3">
    <location>
        <begin position="682"/>
        <end position="734"/>
    </location>
</feature>
<dbReference type="InterPro" id="IPR043128">
    <property type="entry name" value="Rev_trsase/Diguanyl_cyclase"/>
</dbReference>
<dbReference type="SMART" id="SM00091">
    <property type="entry name" value="PAS"/>
    <property type="match status" value="4"/>
</dbReference>
<evidence type="ECO:0000313" key="5">
    <source>
        <dbReference type="EMBL" id="RJP69323.1"/>
    </source>
</evidence>
<dbReference type="AlphaFoldDB" id="A0A419EX07"/>
<dbReference type="InterPro" id="IPR000700">
    <property type="entry name" value="PAS-assoc_C"/>
</dbReference>
<dbReference type="PROSITE" id="PS50887">
    <property type="entry name" value="GGDEF"/>
    <property type="match status" value="1"/>
</dbReference>
<accession>A0A419EX07</accession>
<feature type="transmembrane region" description="Helical" evidence="1">
    <location>
        <begin position="172"/>
        <end position="196"/>
    </location>
</feature>
<dbReference type="Gene3D" id="3.30.70.270">
    <property type="match status" value="1"/>
</dbReference>
<feature type="transmembrane region" description="Helical" evidence="1">
    <location>
        <begin position="139"/>
        <end position="160"/>
    </location>
</feature>
<dbReference type="Pfam" id="PF12860">
    <property type="entry name" value="PAS_7"/>
    <property type="match status" value="1"/>
</dbReference>
<keyword evidence="1" id="KW-1133">Transmembrane helix</keyword>
<dbReference type="InterPro" id="IPR000014">
    <property type="entry name" value="PAS"/>
</dbReference>
<dbReference type="SUPFAM" id="SSF55785">
    <property type="entry name" value="PYP-like sensor domain (PAS domain)"/>
    <property type="match status" value="4"/>
</dbReference>
<keyword evidence="1" id="KW-0812">Transmembrane</keyword>
<feature type="transmembrane region" description="Helical" evidence="1">
    <location>
        <begin position="99"/>
        <end position="119"/>
    </location>
</feature>
<dbReference type="SMART" id="SM00086">
    <property type="entry name" value="PAC"/>
    <property type="match status" value="3"/>
</dbReference>
<dbReference type="InterPro" id="IPR013656">
    <property type="entry name" value="PAS_4"/>
</dbReference>
<evidence type="ECO:0000259" key="3">
    <source>
        <dbReference type="PROSITE" id="PS50113"/>
    </source>
</evidence>